<evidence type="ECO:0000256" key="12">
    <source>
        <dbReference type="HAMAP-Rule" id="MF_01347"/>
    </source>
</evidence>
<accession>A0A6G5QF48</accession>
<dbReference type="InterPro" id="IPR024034">
    <property type="entry name" value="ATPase_F1/V1_b/a_C"/>
</dbReference>
<gene>
    <name evidence="12 14" type="primary">atpD</name>
    <name evidence="14" type="ORF">CMUC_0460</name>
</gene>
<evidence type="ECO:0000256" key="6">
    <source>
        <dbReference type="ARBA" id="ARBA00022840"/>
    </source>
</evidence>
<evidence type="ECO:0000256" key="1">
    <source>
        <dbReference type="ARBA" id="ARBA00004170"/>
    </source>
</evidence>
<evidence type="ECO:0000256" key="10">
    <source>
        <dbReference type="ARBA" id="ARBA00023196"/>
    </source>
</evidence>
<dbReference type="Gene3D" id="2.40.10.170">
    <property type="match status" value="1"/>
</dbReference>
<dbReference type="GO" id="GO:0045259">
    <property type="term" value="C:proton-transporting ATP synthase complex"/>
    <property type="evidence" value="ECO:0007669"/>
    <property type="project" value="UniProtKB-KW"/>
</dbReference>
<dbReference type="EC" id="7.1.2.2" evidence="12"/>
<dbReference type="SMART" id="SM00382">
    <property type="entry name" value="AAA"/>
    <property type="match status" value="1"/>
</dbReference>
<dbReference type="GO" id="GO:0005524">
    <property type="term" value="F:ATP binding"/>
    <property type="evidence" value="ECO:0007669"/>
    <property type="project" value="UniProtKB-UniRule"/>
</dbReference>
<evidence type="ECO:0000256" key="2">
    <source>
        <dbReference type="ARBA" id="ARBA00008936"/>
    </source>
</evidence>
<dbReference type="CDD" id="cd18115">
    <property type="entry name" value="ATP-synt_F1_beta_N"/>
    <property type="match status" value="1"/>
</dbReference>
<proteinExistence type="inferred from homology"/>
<dbReference type="PANTHER" id="PTHR15184:SF71">
    <property type="entry name" value="ATP SYNTHASE SUBUNIT BETA, MITOCHONDRIAL"/>
    <property type="match status" value="1"/>
</dbReference>
<comment type="subcellular location">
    <subcellularLocation>
        <location evidence="12">Cell membrane</location>
        <topology evidence="12">Peripheral membrane protein</topology>
    </subcellularLocation>
    <subcellularLocation>
        <location evidence="1">Membrane</location>
        <topology evidence="1">Peripheral membrane protein</topology>
    </subcellularLocation>
</comment>
<dbReference type="Gene3D" id="3.40.50.300">
    <property type="entry name" value="P-loop containing nucleotide triphosphate hydrolases"/>
    <property type="match status" value="1"/>
</dbReference>
<dbReference type="CDD" id="cd01133">
    <property type="entry name" value="F1-ATPase_beta_CD"/>
    <property type="match status" value="1"/>
</dbReference>
<evidence type="ECO:0000256" key="8">
    <source>
        <dbReference type="ARBA" id="ARBA00023065"/>
    </source>
</evidence>
<dbReference type="PANTHER" id="PTHR15184">
    <property type="entry name" value="ATP SYNTHASE"/>
    <property type="match status" value="1"/>
</dbReference>
<dbReference type="Pfam" id="PF22919">
    <property type="entry name" value="ATP-synt_VA_C"/>
    <property type="match status" value="1"/>
</dbReference>
<dbReference type="Pfam" id="PF00006">
    <property type="entry name" value="ATP-synt_ab"/>
    <property type="match status" value="1"/>
</dbReference>
<dbReference type="InterPro" id="IPR003593">
    <property type="entry name" value="AAA+_ATPase"/>
</dbReference>
<dbReference type="SUPFAM" id="SSF52540">
    <property type="entry name" value="P-loop containing nucleoside triphosphate hydrolases"/>
    <property type="match status" value="1"/>
</dbReference>
<evidence type="ECO:0000256" key="7">
    <source>
        <dbReference type="ARBA" id="ARBA00022967"/>
    </source>
</evidence>
<evidence type="ECO:0000256" key="4">
    <source>
        <dbReference type="ARBA" id="ARBA00022741"/>
    </source>
</evidence>
<dbReference type="InterPro" id="IPR055190">
    <property type="entry name" value="ATP-synt_VA_C"/>
</dbReference>
<keyword evidence="15" id="KW-1185">Reference proteome</keyword>
<sequence length="465" mass="50900">MKGIISQVMGPVVDVDFNDYLPKINEAIEVFFEVEGKKNRLVLEVAAHLGDNRVRTIAMDMSEGLTRGLEAKALGAPISVPVGEKVLGRIFNVVGELIDEGENINFDKHWSIHRDPPAFEEQSTKSEIFETGIKVVDLLAPYAKGGKVGLFGGAGVGKTVIIMELIHNVAFKHSGYSVFAGVGERTREGNDLYHEMKESNVLDKVALCYGQMNEPPGARNRIALTGLTMAEYFRDEMGLDVLMFIDNIFRFSQSGAEMSALLGRIPSAVGYQPTLASEMGKFQERITSTKKGSITSVQAVYVPADDLTDPAPATVFAHLDATTVLNRAIAEKGIYPAVDPLDSTSRMLDPQILGEDHYKVARGVQAVLQKYKDLQDIIAILGMDELSEEDKVTVDRARKIERFLSQPFFVAEVFTGSPGKYVTLEESIAGFKGILEGKYDHLPEAAFYMVGGIDEAIAKAEKLKA</sequence>
<feature type="domain" description="AAA+ ATPase" evidence="13">
    <location>
        <begin position="144"/>
        <end position="322"/>
    </location>
</feature>
<keyword evidence="8 12" id="KW-0406">Ion transport</keyword>
<comment type="similarity">
    <text evidence="2 12">Belongs to the ATPase alpha/beta chains family.</text>
</comment>
<keyword evidence="9 12" id="KW-0472">Membrane</keyword>
<dbReference type="InterPro" id="IPR050053">
    <property type="entry name" value="ATPase_alpha/beta_chains"/>
</dbReference>
<dbReference type="InterPro" id="IPR005722">
    <property type="entry name" value="ATP_synth_F1_bsu"/>
</dbReference>
<dbReference type="PROSITE" id="PS00152">
    <property type="entry name" value="ATPASE_ALPHA_BETA"/>
    <property type="match status" value="1"/>
</dbReference>
<dbReference type="InterPro" id="IPR027417">
    <property type="entry name" value="P-loop_NTPase"/>
</dbReference>
<reference evidence="14 15" key="1">
    <citation type="submission" date="2016-07" db="EMBL/GenBank/DDBJ databases">
        <title>Comparative genomics of the Campylobacter concisus group.</title>
        <authorList>
            <person name="Miller W.G."/>
            <person name="Yee E."/>
            <person name="Chapman M.H."/>
            <person name="Huynh S."/>
            <person name="Bono J.L."/>
            <person name="On S.L.W."/>
            <person name="StLeger J."/>
            <person name="Foster G."/>
            <person name="Parker C.T."/>
        </authorList>
    </citation>
    <scope>NUCLEOTIDE SEQUENCE [LARGE SCALE GENOMIC DNA]</scope>
    <source>
        <strain evidence="14 15">CCUG 21559</strain>
    </source>
</reference>
<dbReference type="HAMAP" id="MF_01347">
    <property type="entry name" value="ATP_synth_beta_bact"/>
    <property type="match status" value="1"/>
</dbReference>
<dbReference type="GO" id="GO:0046933">
    <property type="term" value="F:proton-transporting ATP synthase activity, rotational mechanism"/>
    <property type="evidence" value="ECO:0007669"/>
    <property type="project" value="UniProtKB-UniRule"/>
</dbReference>
<keyword evidence="6 12" id="KW-0067">ATP-binding</keyword>
<keyword evidence="11 12" id="KW-0066">ATP synthesis</keyword>
<dbReference type="InterPro" id="IPR036121">
    <property type="entry name" value="ATPase_F1/V1/A1_a/bsu_N_sf"/>
</dbReference>
<keyword evidence="12" id="KW-1003">Cell membrane</keyword>
<dbReference type="RefSeq" id="WP_034968597.1">
    <property type="nucleotide sequence ID" value="NZ_CP012542.1"/>
</dbReference>
<protein>
    <recommendedName>
        <fullName evidence="12">ATP synthase subunit beta</fullName>
        <ecNumber evidence="12">7.1.2.2</ecNumber>
    </recommendedName>
    <alternativeName>
        <fullName evidence="12">ATP synthase F1 sector subunit beta</fullName>
    </alternativeName>
    <alternativeName>
        <fullName evidence="12">F-ATPase subunit beta</fullName>
    </alternativeName>
</protein>
<keyword evidence="10 12" id="KW-0139">CF(1)</keyword>
<organism evidence="14 15">
    <name type="scientific">Campylobacter mucosalis CCUG 21559</name>
    <dbReference type="NCBI Taxonomy" id="1032067"/>
    <lineage>
        <taxon>Bacteria</taxon>
        <taxon>Pseudomonadati</taxon>
        <taxon>Campylobacterota</taxon>
        <taxon>Epsilonproteobacteria</taxon>
        <taxon>Campylobacterales</taxon>
        <taxon>Campylobacteraceae</taxon>
        <taxon>Campylobacter</taxon>
    </lineage>
</organism>
<dbReference type="NCBIfam" id="TIGR01039">
    <property type="entry name" value="atpD"/>
    <property type="match status" value="1"/>
</dbReference>
<dbReference type="Gene3D" id="1.10.1140.10">
    <property type="entry name" value="Bovine Mitochondrial F1-atpase, Atp Synthase Beta Chain, Chain D, domain 3"/>
    <property type="match status" value="1"/>
</dbReference>
<evidence type="ECO:0000313" key="14">
    <source>
        <dbReference type="EMBL" id="QCD44272.1"/>
    </source>
</evidence>
<dbReference type="CDD" id="cd18110">
    <property type="entry name" value="ATP-synt_F1_beta_C"/>
    <property type="match status" value="1"/>
</dbReference>
<dbReference type="Proteomes" id="UP000503264">
    <property type="component" value="Chromosome"/>
</dbReference>
<evidence type="ECO:0000256" key="11">
    <source>
        <dbReference type="ARBA" id="ARBA00023310"/>
    </source>
</evidence>
<keyword evidence="4 12" id="KW-0547">Nucleotide-binding</keyword>
<name>A0A6G5QF48_9BACT</name>
<dbReference type="FunFam" id="3.40.50.300:FF:000004">
    <property type="entry name" value="ATP synthase subunit beta"/>
    <property type="match status" value="1"/>
</dbReference>
<evidence type="ECO:0000313" key="15">
    <source>
        <dbReference type="Proteomes" id="UP000503264"/>
    </source>
</evidence>
<dbReference type="InterPro" id="IPR000194">
    <property type="entry name" value="ATPase_F1/V1/A1_a/bsu_nucl-bd"/>
</dbReference>
<dbReference type="GO" id="GO:0005886">
    <property type="term" value="C:plasma membrane"/>
    <property type="evidence" value="ECO:0007669"/>
    <property type="project" value="UniProtKB-SubCell"/>
</dbReference>
<dbReference type="AlphaFoldDB" id="A0A6G5QF48"/>
<evidence type="ECO:0000256" key="5">
    <source>
        <dbReference type="ARBA" id="ARBA00022781"/>
    </source>
</evidence>
<dbReference type="InterPro" id="IPR004100">
    <property type="entry name" value="ATPase_F1/V1/A1_a/bsu_N"/>
</dbReference>
<dbReference type="EMBL" id="CP012542">
    <property type="protein sequence ID" value="QCD44272.1"/>
    <property type="molecule type" value="Genomic_DNA"/>
</dbReference>
<keyword evidence="5 12" id="KW-0375">Hydrogen ion transport</keyword>
<evidence type="ECO:0000256" key="9">
    <source>
        <dbReference type="ARBA" id="ARBA00023136"/>
    </source>
</evidence>
<keyword evidence="7 12" id="KW-1278">Translocase</keyword>
<dbReference type="Pfam" id="PF02874">
    <property type="entry name" value="ATP-synt_ab_N"/>
    <property type="match status" value="1"/>
</dbReference>
<evidence type="ECO:0000259" key="13">
    <source>
        <dbReference type="SMART" id="SM00382"/>
    </source>
</evidence>
<keyword evidence="3 12" id="KW-0813">Transport</keyword>
<comment type="function">
    <text evidence="12">Produces ATP from ADP in the presence of a proton gradient across the membrane. The catalytic sites are hosted primarily by the beta subunits.</text>
</comment>
<comment type="catalytic activity">
    <reaction evidence="12">
        <text>ATP + H2O + 4 H(+)(in) = ADP + phosphate + 5 H(+)(out)</text>
        <dbReference type="Rhea" id="RHEA:57720"/>
        <dbReference type="ChEBI" id="CHEBI:15377"/>
        <dbReference type="ChEBI" id="CHEBI:15378"/>
        <dbReference type="ChEBI" id="CHEBI:30616"/>
        <dbReference type="ChEBI" id="CHEBI:43474"/>
        <dbReference type="ChEBI" id="CHEBI:456216"/>
        <dbReference type="EC" id="7.1.2.2"/>
    </reaction>
</comment>
<dbReference type="FunFam" id="1.10.1140.10:FF:000001">
    <property type="entry name" value="ATP synthase subunit beta"/>
    <property type="match status" value="1"/>
</dbReference>
<dbReference type="SUPFAM" id="SSF47917">
    <property type="entry name" value="C-terminal domain of alpha and beta subunits of F1 ATP synthase"/>
    <property type="match status" value="1"/>
</dbReference>
<evidence type="ECO:0000256" key="3">
    <source>
        <dbReference type="ARBA" id="ARBA00022448"/>
    </source>
</evidence>
<feature type="binding site" evidence="12">
    <location>
        <begin position="152"/>
        <end position="159"/>
    </location>
    <ligand>
        <name>ATP</name>
        <dbReference type="ChEBI" id="CHEBI:30616"/>
    </ligand>
</feature>
<dbReference type="InterPro" id="IPR020003">
    <property type="entry name" value="ATPase_a/bsu_AS"/>
</dbReference>
<dbReference type="SUPFAM" id="SSF50615">
    <property type="entry name" value="N-terminal domain of alpha and beta subunits of F1 ATP synthase"/>
    <property type="match status" value="1"/>
</dbReference>